<reference evidence="14" key="1">
    <citation type="submission" date="2014-07" db="EMBL/GenBank/DDBJ databases">
        <authorList>
            <person name="Martin A.A"/>
            <person name="De Silva N."/>
        </authorList>
    </citation>
    <scope>NUCLEOTIDE SEQUENCE</scope>
</reference>
<evidence type="ECO:0000256" key="9">
    <source>
        <dbReference type="ARBA" id="ARBA00022840"/>
    </source>
</evidence>
<dbReference type="Pfam" id="PF12513">
    <property type="entry name" value="SUV3_C"/>
    <property type="match status" value="1"/>
</dbReference>
<name>A0A0K0F6K7_STRVS</name>
<dbReference type="InterPro" id="IPR022192">
    <property type="entry name" value="SUV3_C"/>
</dbReference>
<evidence type="ECO:0000256" key="8">
    <source>
        <dbReference type="ARBA" id="ARBA00022806"/>
    </source>
</evidence>
<dbReference type="InterPro" id="IPR041082">
    <property type="entry name" value="Suv3_C_1"/>
</dbReference>
<dbReference type="SMART" id="SM00490">
    <property type="entry name" value="HELICc"/>
    <property type="match status" value="1"/>
</dbReference>
<evidence type="ECO:0000256" key="1">
    <source>
        <dbReference type="ARBA" id="ARBA00001936"/>
    </source>
</evidence>
<keyword evidence="11" id="KW-0496">Mitochondrion</keyword>
<evidence type="ECO:0000259" key="13">
    <source>
        <dbReference type="PROSITE" id="PS51194"/>
    </source>
</evidence>
<dbReference type="Gene3D" id="3.40.50.300">
    <property type="entry name" value="P-loop containing nucleotide triphosphate hydrolases"/>
    <property type="match status" value="2"/>
</dbReference>
<dbReference type="GO" id="GO:0000965">
    <property type="term" value="P:mitochondrial RNA 3'-end processing"/>
    <property type="evidence" value="ECO:0007669"/>
    <property type="project" value="TreeGrafter"/>
</dbReference>
<protein>
    <recommendedName>
        <fullName evidence="5">RNA helicase</fullName>
        <ecNumber evidence="5">3.6.4.13</ecNumber>
    </recommendedName>
</protein>
<evidence type="ECO:0000256" key="5">
    <source>
        <dbReference type="ARBA" id="ARBA00012552"/>
    </source>
</evidence>
<dbReference type="Pfam" id="PF00271">
    <property type="entry name" value="Helicase_C"/>
    <property type="match status" value="1"/>
</dbReference>
<dbReference type="AlphaFoldDB" id="A0A0K0F6K7"/>
<dbReference type="Proteomes" id="UP000035680">
    <property type="component" value="Unassembled WGS sequence"/>
</dbReference>
<dbReference type="GO" id="GO:0045025">
    <property type="term" value="C:mitochondrial degradosome"/>
    <property type="evidence" value="ECO:0007669"/>
    <property type="project" value="TreeGrafter"/>
</dbReference>
<dbReference type="FunFam" id="3.40.50.300:FF:000269">
    <property type="entry name" value="ATP-dependent RNA helicase SUPV3L1, mitochondrial"/>
    <property type="match status" value="1"/>
</dbReference>
<dbReference type="GO" id="GO:0005524">
    <property type="term" value="F:ATP binding"/>
    <property type="evidence" value="ECO:0007669"/>
    <property type="project" value="UniProtKB-KW"/>
</dbReference>
<dbReference type="STRING" id="75913.A0A0K0F6K7"/>
<dbReference type="Pfam" id="PF22527">
    <property type="entry name" value="DEXQc_Suv3"/>
    <property type="match status" value="1"/>
</dbReference>
<proteinExistence type="inferred from homology"/>
<keyword evidence="10" id="KW-0809">Transit peptide</keyword>
<dbReference type="PANTHER" id="PTHR12131:SF1">
    <property type="entry name" value="ATP-DEPENDENT RNA HELICASE SUPV3L1, MITOCHONDRIAL-RELATED"/>
    <property type="match status" value="1"/>
</dbReference>
<comment type="cofactor">
    <cofactor evidence="1">
        <name>Mn(2+)</name>
        <dbReference type="ChEBI" id="CHEBI:29035"/>
    </cofactor>
</comment>
<dbReference type="EC" id="3.6.4.13" evidence="5"/>
<dbReference type="WBParaSite" id="SVE_0445100.1">
    <property type="protein sequence ID" value="SVE_0445100.1"/>
    <property type="gene ID" value="SVE_0445100"/>
</dbReference>
<keyword evidence="9" id="KW-0067">ATP-binding</keyword>
<dbReference type="InterPro" id="IPR044774">
    <property type="entry name" value="Suv3_DEXQc"/>
</dbReference>
<sequence length="668" mass="76461">MIKSYFLRKIIKSRLNRLPQINLANICITPLNVNQSNNKHDYELMRNNWKSNTYQKFKQKNIEDVIKPLAFKSVPKKFEPEHIDGLEFLDGSQISSILDDFVRRPTIRQLCLENGLSEKIFMATFKSFRNICITDENLDITIRLNLSDIHNKKASPDILLDAFLRHSRQIYPHLDSMEELKYNSDLTQPHNWYPVARKIFRKIIFHAGPTNSGKTHAALERFKSAKTGIYCGPLRLLAHEIYDKTIANGIECDLITGEDRRYAIDRLNPAGHTSCTVEMLSVDRPVEVAVIDEIQMIRDEQRGHSFTRALLGVPAEEVHLCGELAAYDIIKKMLDPIGEHVEIIKYDRKSPLKICDYALEKISNVQKGDAIICFSREAIFNYARRFRLMKIPSAIIYGKLPPKTKLAQAAKFNDPNDPTKVLLATDAIGMGINLNIGRVIFHSLNKGTDGMIKNHVALQIAGRAGRFGSCFEEGKVLTVKNKDLKNLKELMEKPIENISKAGIAPTFEQIETFSYHLPTAKLTNILDIFSSICSVSDTYFLCDFESVRDLALLIDPIKLPIRDKYTFCCSPLSPKTTFLSVSFVKIARKFSSGQPITYQWLCDLIKYPFNEIKSSKDIDTLLDKYDLIIFYLWSSYRFPEMFPDYLEVKELEKEVDRLIQNGISMLSS</sequence>
<keyword evidence="8" id="KW-0347">Helicase</keyword>
<evidence type="ECO:0000313" key="14">
    <source>
        <dbReference type="Proteomes" id="UP000035680"/>
    </source>
</evidence>
<dbReference type="Pfam" id="PF18147">
    <property type="entry name" value="Suv3_C_1"/>
    <property type="match status" value="1"/>
</dbReference>
<comment type="similarity">
    <text evidence="4">Belongs to the helicase family.</text>
</comment>
<dbReference type="PANTHER" id="PTHR12131">
    <property type="entry name" value="ATP-DEPENDENT RNA AND DNA HELICASE"/>
    <property type="match status" value="1"/>
</dbReference>
<dbReference type="Pfam" id="PF18114">
    <property type="entry name" value="Suv3_N"/>
    <property type="match status" value="1"/>
</dbReference>
<evidence type="ECO:0000256" key="10">
    <source>
        <dbReference type="ARBA" id="ARBA00022946"/>
    </source>
</evidence>
<dbReference type="GO" id="GO:0016787">
    <property type="term" value="F:hydrolase activity"/>
    <property type="evidence" value="ECO:0007669"/>
    <property type="project" value="UniProtKB-KW"/>
</dbReference>
<dbReference type="SUPFAM" id="SSF52540">
    <property type="entry name" value="P-loop containing nucleoside triphosphate hydrolases"/>
    <property type="match status" value="1"/>
</dbReference>
<evidence type="ECO:0000256" key="11">
    <source>
        <dbReference type="ARBA" id="ARBA00023128"/>
    </source>
</evidence>
<dbReference type="InterPro" id="IPR050699">
    <property type="entry name" value="RNA-DNA_Helicase"/>
</dbReference>
<evidence type="ECO:0000256" key="12">
    <source>
        <dbReference type="ARBA" id="ARBA00047984"/>
    </source>
</evidence>
<evidence type="ECO:0000256" key="3">
    <source>
        <dbReference type="ARBA" id="ARBA00004173"/>
    </source>
</evidence>
<dbReference type="InterPro" id="IPR001650">
    <property type="entry name" value="Helicase_C-like"/>
</dbReference>
<comment type="subcellular location">
    <subcellularLocation>
        <location evidence="3">Mitochondrion</location>
    </subcellularLocation>
</comment>
<dbReference type="PROSITE" id="PS51194">
    <property type="entry name" value="HELICASE_CTER"/>
    <property type="match status" value="1"/>
</dbReference>
<dbReference type="CDD" id="cd18805">
    <property type="entry name" value="SF2_C_suv3"/>
    <property type="match status" value="1"/>
</dbReference>
<keyword evidence="7" id="KW-0378">Hydrolase</keyword>
<keyword evidence="14" id="KW-1185">Reference proteome</keyword>
<organism evidence="14 15">
    <name type="scientific">Strongyloides venezuelensis</name>
    <name type="common">Threadworm</name>
    <dbReference type="NCBI Taxonomy" id="75913"/>
    <lineage>
        <taxon>Eukaryota</taxon>
        <taxon>Metazoa</taxon>
        <taxon>Ecdysozoa</taxon>
        <taxon>Nematoda</taxon>
        <taxon>Chromadorea</taxon>
        <taxon>Rhabditida</taxon>
        <taxon>Tylenchina</taxon>
        <taxon>Panagrolaimomorpha</taxon>
        <taxon>Strongyloidoidea</taxon>
        <taxon>Strongyloididae</taxon>
        <taxon>Strongyloides</taxon>
    </lineage>
</organism>
<dbReference type="InterPro" id="IPR055206">
    <property type="entry name" value="DEXQc_SUV3"/>
</dbReference>
<keyword evidence="6" id="KW-0547">Nucleotide-binding</keyword>
<dbReference type="Gene3D" id="1.10.1740.140">
    <property type="match status" value="1"/>
</dbReference>
<feature type="domain" description="Helicase C-terminal" evidence="13">
    <location>
        <begin position="357"/>
        <end position="511"/>
    </location>
</feature>
<evidence type="ECO:0000256" key="2">
    <source>
        <dbReference type="ARBA" id="ARBA00001946"/>
    </source>
</evidence>
<dbReference type="Gene3D" id="1.20.58.1080">
    <property type="match status" value="1"/>
</dbReference>
<dbReference type="InterPro" id="IPR027417">
    <property type="entry name" value="P-loop_NTPase"/>
</dbReference>
<dbReference type="Gene3D" id="1.20.272.40">
    <property type="match status" value="1"/>
</dbReference>
<comment type="cofactor">
    <cofactor evidence="2">
        <name>Mg(2+)</name>
        <dbReference type="ChEBI" id="CHEBI:18420"/>
    </cofactor>
</comment>
<dbReference type="CDD" id="cd17913">
    <property type="entry name" value="DEXQc_Suv3"/>
    <property type="match status" value="1"/>
</dbReference>
<accession>A0A0K0F6K7</accession>
<evidence type="ECO:0000256" key="7">
    <source>
        <dbReference type="ARBA" id="ARBA00022801"/>
    </source>
</evidence>
<reference evidence="15" key="2">
    <citation type="submission" date="2015-08" db="UniProtKB">
        <authorList>
            <consortium name="WormBaseParasite"/>
        </authorList>
    </citation>
    <scope>IDENTIFICATION</scope>
</reference>
<dbReference type="GO" id="GO:0003724">
    <property type="term" value="F:RNA helicase activity"/>
    <property type="evidence" value="ECO:0007669"/>
    <property type="project" value="UniProtKB-EC"/>
</dbReference>
<dbReference type="InterPro" id="IPR041453">
    <property type="entry name" value="Suv3_N"/>
</dbReference>
<evidence type="ECO:0000313" key="15">
    <source>
        <dbReference type="WBParaSite" id="SVE_0445100.1"/>
    </source>
</evidence>
<evidence type="ECO:0000256" key="6">
    <source>
        <dbReference type="ARBA" id="ARBA00022741"/>
    </source>
</evidence>
<comment type="catalytic activity">
    <reaction evidence="12">
        <text>ATP + H2O = ADP + phosphate + H(+)</text>
        <dbReference type="Rhea" id="RHEA:13065"/>
        <dbReference type="ChEBI" id="CHEBI:15377"/>
        <dbReference type="ChEBI" id="CHEBI:15378"/>
        <dbReference type="ChEBI" id="CHEBI:30616"/>
        <dbReference type="ChEBI" id="CHEBI:43474"/>
        <dbReference type="ChEBI" id="CHEBI:456216"/>
        <dbReference type="EC" id="3.6.4.13"/>
    </reaction>
</comment>
<evidence type="ECO:0000256" key="4">
    <source>
        <dbReference type="ARBA" id="ARBA00008708"/>
    </source>
</evidence>